<feature type="site" description="Involved in the stabilization of negative charge on the oxyanion by the formation of the oxyanion hole" evidence="9">
    <location>
        <position position="113"/>
    </location>
</feature>
<dbReference type="GO" id="GO:0006592">
    <property type="term" value="P:ornithine biosynthetic process"/>
    <property type="evidence" value="ECO:0007669"/>
    <property type="project" value="TreeGrafter"/>
</dbReference>
<dbReference type="KEGG" id="rca:Rcas_3355"/>
<dbReference type="InterPro" id="IPR002813">
    <property type="entry name" value="Arg_biosynth_ArgJ"/>
</dbReference>
<dbReference type="GO" id="GO:0006526">
    <property type="term" value="P:L-arginine biosynthetic process"/>
    <property type="evidence" value="ECO:0007669"/>
    <property type="project" value="UniProtKB-UniRule"/>
</dbReference>
<evidence type="ECO:0000256" key="1">
    <source>
        <dbReference type="ARBA" id="ARBA00006774"/>
    </source>
</evidence>
<protein>
    <recommendedName>
        <fullName evidence="9">Arginine biosynthesis bifunctional protein ArgJ</fullName>
    </recommendedName>
    <domain>
        <recommendedName>
            <fullName evidence="9">Glutamate N-acetyltransferase</fullName>
            <ecNumber evidence="9">2.3.1.35</ecNumber>
        </recommendedName>
        <alternativeName>
            <fullName evidence="9">Ornithine acetyltransferase</fullName>
            <shortName evidence="9">OATase</shortName>
        </alternativeName>
        <alternativeName>
            <fullName evidence="9">Ornithine transacetylase</fullName>
        </alternativeName>
    </domain>
    <domain>
        <recommendedName>
            <fullName evidence="9">Amino-acid acetyltransferase</fullName>
            <ecNumber evidence="9">2.3.1.1</ecNumber>
        </recommendedName>
        <alternativeName>
            <fullName evidence="9">N-acetylglutamate synthase</fullName>
            <shortName evidence="9">AGSase</shortName>
        </alternativeName>
    </domain>
    <component>
        <recommendedName>
            <fullName evidence="9">Arginine biosynthesis bifunctional protein ArgJ alpha chain</fullName>
        </recommendedName>
    </component>
    <component>
        <recommendedName>
            <fullName evidence="9">Arginine biosynthesis bifunctional protein ArgJ beta chain</fullName>
        </recommendedName>
    </component>
</protein>
<dbReference type="InterPro" id="IPR042195">
    <property type="entry name" value="ArgJ_beta_C"/>
</dbReference>
<feature type="active site" description="Nucleophile" evidence="9">
    <location>
        <position position="187"/>
    </location>
</feature>
<keyword evidence="9" id="KW-0963">Cytoplasm</keyword>
<organism evidence="10 11">
    <name type="scientific">Roseiflexus castenholzii (strain DSM 13941 / HLO8)</name>
    <dbReference type="NCBI Taxonomy" id="383372"/>
    <lineage>
        <taxon>Bacteria</taxon>
        <taxon>Bacillati</taxon>
        <taxon>Chloroflexota</taxon>
        <taxon>Chloroflexia</taxon>
        <taxon>Chloroflexales</taxon>
        <taxon>Roseiflexineae</taxon>
        <taxon>Roseiflexaceae</taxon>
        <taxon>Roseiflexus</taxon>
    </lineage>
</organism>
<dbReference type="EC" id="2.3.1.35" evidence="9"/>
<keyword evidence="9" id="KW-0511">Multifunctional enzyme</keyword>
<dbReference type="GO" id="GO:0004042">
    <property type="term" value="F:L-glutamate N-acetyltransferase activity"/>
    <property type="evidence" value="ECO:0007669"/>
    <property type="project" value="UniProtKB-UniRule"/>
</dbReference>
<comment type="pathway">
    <text evidence="9">Amino-acid biosynthesis; L-arginine biosynthesis; L-ornithine and N-acetyl-L-glutamate from L-glutamate and N(2)-acetyl-L-ornithine (cyclic): step 1/1.</text>
</comment>
<accession>A7NPA9</accession>
<evidence type="ECO:0000256" key="8">
    <source>
        <dbReference type="ARBA" id="ARBA00049439"/>
    </source>
</evidence>
<evidence type="ECO:0000256" key="5">
    <source>
        <dbReference type="ARBA" id="ARBA00022679"/>
    </source>
</evidence>
<keyword evidence="5 9" id="KW-0808">Transferase</keyword>
<dbReference type="HAMAP" id="MF_01106">
    <property type="entry name" value="ArgJ"/>
    <property type="match status" value="1"/>
</dbReference>
<comment type="similarity">
    <text evidence="1 9">Belongs to the ArgJ family.</text>
</comment>
<feature type="binding site" evidence="9">
    <location>
        <position position="407"/>
    </location>
    <ligand>
        <name>substrate</name>
    </ligand>
</feature>
<dbReference type="MEROPS" id="T05.002"/>
<dbReference type="Gene3D" id="3.60.70.12">
    <property type="entry name" value="L-amino peptidase D-ALA esterase/amidase"/>
    <property type="match status" value="1"/>
</dbReference>
<dbReference type="SUPFAM" id="SSF56266">
    <property type="entry name" value="DmpA/ArgJ-like"/>
    <property type="match status" value="1"/>
</dbReference>
<keyword evidence="3 9" id="KW-0055">Arginine biosynthesis</keyword>
<keyword evidence="6 9" id="KW-0068">Autocatalytic cleavage</keyword>
<evidence type="ECO:0000256" key="3">
    <source>
        <dbReference type="ARBA" id="ARBA00022571"/>
    </source>
</evidence>
<dbReference type="FunFam" id="3.10.20.340:FF:000001">
    <property type="entry name" value="Arginine biosynthesis bifunctional protein ArgJ, chloroplastic"/>
    <property type="match status" value="1"/>
</dbReference>
<evidence type="ECO:0000256" key="4">
    <source>
        <dbReference type="ARBA" id="ARBA00022605"/>
    </source>
</evidence>
<keyword evidence="4 9" id="KW-0028">Amino-acid biosynthesis</keyword>
<proteinExistence type="inferred from homology"/>
<evidence type="ECO:0000256" key="7">
    <source>
        <dbReference type="ARBA" id="ARBA00023315"/>
    </source>
</evidence>
<gene>
    <name evidence="9" type="primary">argJ</name>
    <name evidence="10" type="ordered locus">Rcas_3355</name>
</gene>
<comment type="subunit">
    <text evidence="2 9">Heterotetramer of two alpha and two beta chains.</text>
</comment>
<feature type="binding site" evidence="9">
    <location>
        <position position="276"/>
    </location>
    <ligand>
        <name>substrate</name>
    </ligand>
</feature>
<keyword evidence="7 9" id="KW-0012">Acyltransferase</keyword>
<dbReference type="NCBIfam" id="NF003802">
    <property type="entry name" value="PRK05388.1"/>
    <property type="match status" value="1"/>
</dbReference>
<evidence type="ECO:0000256" key="6">
    <source>
        <dbReference type="ARBA" id="ARBA00022813"/>
    </source>
</evidence>
<sequence length="407" mass="41885">MQADTFSLASGFAATATACGLKPNGALDMALIATDAPCSAAGLFTTNRIKAAPVIYDQDVLAANAGAIRAVVVNAGNANACTGPQGDANCRAMAAMTAERLECRADQVLVLSTGVIGRQLDMTKVAQGVASLTGPTAHRGAGAAARAIMTTDTRPKVAARTTSVAGKPITIAGMCKGAGMIHPNMATMLAIVTTDAQASPATLDRALRYAANRSFNRVSVDGDTSTNDTLLLLASGASGVRVSDTPEADDCSFDQFTVLLTEVCIDLAKQIARDGEGATRLVEIVVSGAQDEQQAHQVANAIARSPLVKTAIHGGDPNWGRIVCAAGYSGAAIAPDRLALWFGPADSRVQLVANGLPLDADLAAASALLRQDPVFITLDLGLGSAHTTVWTCDFSKEYVEINAHYTT</sequence>
<comment type="function">
    <text evidence="9">Catalyzes two activities which are involved in the cyclic version of arginine biosynthesis: the synthesis of N-acetylglutamate from glutamate and acetyl-CoA as the acetyl donor, and of ornithine by transacetylation between N(2)-acetylornithine and glutamate.</text>
</comment>
<dbReference type="eggNOG" id="COG1364">
    <property type="taxonomic scope" value="Bacteria"/>
</dbReference>
<comment type="catalytic activity">
    <reaction evidence="9">
        <text>L-glutamate + acetyl-CoA = N-acetyl-L-glutamate + CoA + H(+)</text>
        <dbReference type="Rhea" id="RHEA:24292"/>
        <dbReference type="ChEBI" id="CHEBI:15378"/>
        <dbReference type="ChEBI" id="CHEBI:29985"/>
        <dbReference type="ChEBI" id="CHEBI:44337"/>
        <dbReference type="ChEBI" id="CHEBI:57287"/>
        <dbReference type="ChEBI" id="CHEBI:57288"/>
        <dbReference type="EC" id="2.3.1.1"/>
    </reaction>
</comment>
<dbReference type="FunFam" id="3.60.70.12:FF:000001">
    <property type="entry name" value="Arginine biosynthesis bifunctional protein ArgJ, chloroplastic"/>
    <property type="match status" value="1"/>
</dbReference>
<dbReference type="PANTHER" id="PTHR23100">
    <property type="entry name" value="ARGININE BIOSYNTHESIS BIFUNCTIONAL PROTEIN ARGJ"/>
    <property type="match status" value="1"/>
</dbReference>
<dbReference type="GO" id="GO:0005737">
    <property type="term" value="C:cytoplasm"/>
    <property type="evidence" value="ECO:0007669"/>
    <property type="project" value="UniProtKB-SubCell"/>
</dbReference>
<feature type="chain" id="PRO_5023574240" description="Arginine biosynthesis bifunctional protein ArgJ alpha chain" evidence="9">
    <location>
        <begin position="1"/>
        <end position="186"/>
    </location>
</feature>
<dbReference type="InterPro" id="IPR016117">
    <property type="entry name" value="ArgJ-like_dom_sf"/>
</dbReference>
<dbReference type="PANTHER" id="PTHR23100:SF0">
    <property type="entry name" value="ARGININE BIOSYNTHESIS BIFUNCTIONAL PROTEIN ARGJ, MITOCHONDRIAL"/>
    <property type="match status" value="1"/>
</dbReference>
<dbReference type="UniPathway" id="UPA00068">
    <property type="reaction ID" value="UER00106"/>
</dbReference>
<feature type="binding site" evidence="9">
    <location>
        <position position="176"/>
    </location>
    <ligand>
        <name>substrate</name>
    </ligand>
</feature>
<evidence type="ECO:0000256" key="2">
    <source>
        <dbReference type="ARBA" id="ARBA00011475"/>
    </source>
</evidence>
<dbReference type="CDD" id="cd02152">
    <property type="entry name" value="OAT"/>
    <property type="match status" value="1"/>
</dbReference>
<feature type="site" description="Cleavage; by autolysis" evidence="9">
    <location>
        <begin position="186"/>
        <end position="187"/>
    </location>
</feature>
<dbReference type="STRING" id="383372.Rcas_3355"/>
<comment type="subcellular location">
    <subcellularLocation>
        <location evidence="9">Cytoplasm</location>
    </subcellularLocation>
</comment>
<dbReference type="NCBIfam" id="TIGR00120">
    <property type="entry name" value="ArgJ"/>
    <property type="match status" value="1"/>
</dbReference>
<dbReference type="Gene3D" id="3.10.20.340">
    <property type="entry name" value="ArgJ beta chain, C-terminal domain"/>
    <property type="match status" value="1"/>
</dbReference>
<dbReference type="AlphaFoldDB" id="A7NPA9"/>
<name>A7NPA9_ROSCS</name>
<dbReference type="EMBL" id="CP000804">
    <property type="protein sequence ID" value="ABU59405.1"/>
    <property type="molecule type" value="Genomic_DNA"/>
</dbReference>
<reference evidence="10 11" key="1">
    <citation type="submission" date="2007-08" db="EMBL/GenBank/DDBJ databases">
        <title>Complete sequence of Roseiflexus castenholzii DSM 13941.</title>
        <authorList>
            <consortium name="US DOE Joint Genome Institute"/>
            <person name="Copeland A."/>
            <person name="Lucas S."/>
            <person name="Lapidus A."/>
            <person name="Barry K."/>
            <person name="Glavina del Rio T."/>
            <person name="Dalin E."/>
            <person name="Tice H."/>
            <person name="Pitluck S."/>
            <person name="Thompson L.S."/>
            <person name="Brettin T."/>
            <person name="Bruce D."/>
            <person name="Detter J.C."/>
            <person name="Han C."/>
            <person name="Tapia R."/>
            <person name="Schmutz J."/>
            <person name="Larimer F."/>
            <person name="Land M."/>
            <person name="Hauser L."/>
            <person name="Kyrpides N."/>
            <person name="Mikhailova N."/>
            <person name="Bryant D.A."/>
            <person name="Hanada S."/>
            <person name="Tsukatani Y."/>
            <person name="Richardson P."/>
        </authorList>
    </citation>
    <scope>NUCLEOTIDE SEQUENCE [LARGE SCALE GENOMIC DNA]</scope>
    <source>
        <strain evidence="11">DSM 13941 / HLO8</strain>
    </source>
</reference>
<dbReference type="GO" id="GO:0004358">
    <property type="term" value="F:L-glutamate N-acetyltransferase activity, acting on acetyl-L-ornithine as donor"/>
    <property type="evidence" value="ECO:0007669"/>
    <property type="project" value="UniProtKB-UniRule"/>
</dbReference>
<comment type="catalytic activity">
    <reaction evidence="8 9">
        <text>N(2)-acetyl-L-ornithine + L-glutamate = N-acetyl-L-glutamate + L-ornithine</text>
        <dbReference type="Rhea" id="RHEA:15349"/>
        <dbReference type="ChEBI" id="CHEBI:29985"/>
        <dbReference type="ChEBI" id="CHEBI:44337"/>
        <dbReference type="ChEBI" id="CHEBI:46911"/>
        <dbReference type="ChEBI" id="CHEBI:57805"/>
        <dbReference type="EC" id="2.3.1.35"/>
    </reaction>
</comment>
<dbReference type="Proteomes" id="UP000000263">
    <property type="component" value="Chromosome"/>
</dbReference>
<evidence type="ECO:0000313" key="11">
    <source>
        <dbReference type="Proteomes" id="UP000000263"/>
    </source>
</evidence>
<dbReference type="Pfam" id="PF01960">
    <property type="entry name" value="ArgJ"/>
    <property type="match status" value="1"/>
</dbReference>
<evidence type="ECO:0000256" key="9">
    <source>
        <dbReference type="HAMAP-Rule" id="MF_01106"/>
    </source>
</evidence>
<comment type="pathway">
    <text evidence="9">Amino-acid biosynthesis; L-arginine biosynthesis; N(2)-acetyl-L-ornithine from L-glutamate: step 1/4.</text>
</comment>
<feature type="site" description="Involved in the stabilization of negative charge on the oxyanion by the formation of the oxyanion hole" evidence="9">
    <location>
        <position position="114"/>
    </location>
</feature>
<dbReference type="HOGENOM" id="CLU_027172_1_0_0"/>
<dbReference type="RefSeq" id="WP_012121829.1">
    <property type="nucleotide sequence ID" value="NC_009767.1"/>
</dbReference>
<feature type="binding site" evidence="9">
    <location>
        <position position="187"/>
    </location>
    <ligand>
        <name>substrate</name>
    </ligand>
</feature>
<keyword evidence="11" id="KW-1185">Reference proteome</keyword>
<evidence type="ECO:0000313" key="10">
    <source>
        <dbReference type="EMBL" id="ABU59405.1"/>
    </source>
</evidence>
<dbReference type="EC" id="2.3.1.1" evidence="9"/>
<feature type="binding site" evidence="9">
    <location>
        <position position="402"/>
    </location>
    <ligand>
        <name>substrate</name>
    </ligand>
</feature>
<dbReference type="OrthoDB" id="9804242at2"/>
<feature type="chain" id="PRO_5023574239" description="Arginine biosynthesis bifunctional protein ArgJ beta chain" evidence="9">
    <location>
        <begin position="187"/>
        <end position="407"/>
    </location>
</feature>
<feature type="binding site" evidence="9">
    <location>
        <position position="150"/>
    </location>
    <ligand>
        <name>substrate</name>
    </ligand>
</feature>